<organism evidence="1 2">
    <name type="scientific">Fusicatenibacter saccharivorans</name>
    <dbReference type="NCBI Taxonomy" id="1150298"/>
    <lineage>
        <taxon>Bacteria</taxon>
        <taxon>Bacillati</taxon>
        <taxon>Bacillota</taxon>
        <taxon>Clostridia</taxon>
        <taxon>Lachnospirales</taxon>
        <taxon>Lachnospiraceae</taxon>
        <taxon>Fusicatenibacter</taxon>
    </lineage>
</organism>
<gene>
    <name evidence="1" type="ORF">G5B05_09335</name>
</gene>
<proteinExistence type="predicted"/>
<keyword evidence="2" id="KW-1185">Reference proteome</keyword>
<accession>A0ABX2GDW8</accession>
<dbReference type="Proteomes" id="UP000768180">
    <property type="component" value="Unassembled WGS sequence"/>
</dbReference>
<reference evidence="1 2" key="1">
    <citation type="journal article" date="2020" name="Cell Host Microbe">
        <title>Functional and Genomic Variation between Human-Derived Isolates of Lachnospiraceae Reveals Inter- and Intra-Species Diversity.</title>
        <authorList>
            <person name="Sorbara M.T."/>
            <person name="Littmann E.R."/>
            <person name="Fontana E."/>
            <person name="Moody T.U."/>
            <person name="Kohout C.E."/>
            <person name="Gjonbalaj M."/>
            <person name="Eaton V."/>
            <person name="Seok R."/>
            <person name="Leiner I.M."/>
            <person name="Pamer E.G."/>
        </authorList>
    </citation>
    <scope>NUCLEOTIDE SEQUENCE [LARGE SCALE GENOMIC DNA]</scope>
    <source>
        <strain evidence="1 2">MSK.14.54</strain>
    </source>
</reference>
<comment type="caution">
    <text evidence="1">The sequence shown here is derived from an EMBL/GenBank/DDBJ whole genome shotgun (WGS) entry which is preliminary data.</text>
</comment>
<evidence type="ECO:0008006" key="3">
    <source>
        <dbReference type="Google" id="ProtNLM"/>
    </source>
</evidence>
<protein>
    <recommendedName>
        <fullName evidence="3">JAB domain-containing protein</fullName>
    </recommendedName>
</protein>
<evidence type="ECO:0000313" key="2">
    <source>
        <dbReference type="Proteomes" id="UP000768180"/>
    </source>
</evidence>
<name>A0ABX2GDW8_9FIRM</name>
<dbReference type="EMBL" id="JAAITQ010000015">
    <property type="protein sequence ID" value="NSE16606.1"/>
    <property type="molecule type" value="Genomic_DNA"/>
</dbReference>
<sequence>MKMVKSVYTKILENVPDHMPETGGMLGGQNGIVTKIVFDDGKEDDFRRCHYTPNVVMLNGCLVEWSKSGIEFYGLFHTHFYGVSSLSKGDEVYIKKILEAMPQSKKELFFPIVVLPDKKIISYRCYLDGSNLIVAEDPVMCVADFENSF</sequence>
<dbReference type="RefSeq" id="WP_173829883.1">
    <property type="nucleotide sequence ID" value="NZ_JAAITQ010000015.1"/>
</dbReference>
<evidence type="ECO:0000313" key="1">
    <source>
        <dbReference type="EMBL" id="NSE16606.1"/>
    </source>
</evidence>